<evidence type="ECO:0008006" key="4">
    <source>
        <dbReference type="Google" id="ProtNLM"/>
    </source>
</evidence>
<dbReference type="Proteomes" id="UP000297540">
    <property type="component" value="Unassembled WGS sequence"/>
</dbReference>
<sequence>MKKTLFILLLSITTFTVKAQNMSFDETVKYINDKMATAAQFAKSGITATKDGTVVSSKKTYNLFDLSQTICNDPYVVKQDKGIMLVNKPGYIRVTLSTDGSTLSGMVIYMETEKDAERLYNALVYLRSLCAKKKDPFD</sequence>
<feature type="signal peptide" evidence="1">
    <location>
        <begin position="1"/>
        <end position="19"/>
    </location>
</feature>
<evidence type="ECO:0000256" key="1">
    <source>
        <dbReference type="SAM" id="SignalP"/>
    </source>
</evidence>
<reference evidence="2 3" key="1">
    <citation type="journal article" date="2017" name="Int. J. Syst. Evol. Microbiol.">
        <title>Mucilaginibacterpsychrotolerans sp. nov., isolated from peatlands.</title>
        <authorList>
            <person name="Deng Y."/>
            <person name="Shen L."/>
            <person name="Xu B."/>
            <person name="Liu Y."/>
            <person name="Gu Z."/>
            <person name="Liu H."/>
            <person name="Zhou Y."/>
        </authorList>
    </citation>
    <scope>NUCLEOTIDE SEQUENCE [LARGE SCALE GENOMIC DNA]</scope>
    <source>
        <strain evidence="2 3">NH7-4</strain>
    </source>
</reference>
<gene>
    <name evidence="2" type="ORF">E2R66_25850</name>
</gene>
<evidence type="ECO:0000313" key="3">
    <source>
        <dbReference type="Proteomes" id="UP000297540"/>
    </source>
</evidence>
<feature type="chain" id="PRO_5021471510" description="DUF4252 domain-containing protein" evidence="1">
    <location>
        <begin position="20"/>
        <end position="138"/>
    </location>
</feature>
<evidence type="ECO:0000313" key="2">
    <source>
        <dbReference type="EMBL" id="TFF33437.1"/>
    </source>
</evidence>
<name>A0A4Y8S4N9_9SPHI</name>
<dbReference type="EMBL" id="SOZE01000045">
    <property type="protein sequence ID" value="TFF33437.1"/>
    <property type="molecule type" value="Genomic_DNA"/>
</dbReference>
<protein>
    <recommendedName>
        <fullName evidence="4">DUF4252 domain-containing protein</fullName>
    </recommendedName>
</protein>
<proteinExistence type="predicted"/>
<keyword evidence="3" id="KW-1185">Reference proteome</keyword>
<dbReference type="AlphaFoldDB" id="A0A4Y8S4N9"/>
<comment type="caution">
    <text evidence="2">The sequence shown here is derived from an EMBL/GenBank/DDBJ whole genome shotgun (WGS) entry which is preliminary data.</text>
</comment>
<accession>A0A4Y8S4N9</accession>
<dbReference type="RefSeq" id="WP_133228964.1">
    <property type="nucleotide sequence ID" value="NZ_SOZE01000045.1"/>
</dbReference>
<dbReference type="OrthoDB" id="711261at2"/>
<organism evidence="2 3">
    <name type="scientific">Mucilaginibacter psychrotolerans</name>
    <dbReference type="NCBI Taxonomy" id="1524096"/>
    <lineage>
        <taxon>Bacteria</taxon>
        <taxon>Pseudomonadati</taxon>
        <taxon>Bacteroidota</taxon>
        <taxon>Sphingobacteriia</taxon>
        <taxon>Sphingobacteriales</taxon>
        <taxon>Sphingobacteriaceae</taxon>
        <taxon>Mucilaginibacter</taxon>
    </lineage>
</organism>
<keyword evidence="1" id="KW-0732">Signal</keyword>